<reference evidence="1" key="2">
    <citation type="journal article" date="2023" name="Int. J. Mol. Sci.">
        <title>De Novo Assembly and Annotation of 11 Diverse Shrub Willow (Salix) Genomes Reveals Novel Gene Organization in Sex-Linked Regions.</title>
        <authorList>
            <person name="Hyden B."/>
            <person name="Feng K."/>
            <person name="Yates T.B."/>
            <person name="Jawdy S."/>
            <person name="Cereghino C."/>
            <person name="Smart L.B."/>
            <person name="Muchero W."/>
        </authorList>
    </citation>
    <scope>NUCLEOTIDE SEQUENCE</scope>
    <source>
        <tissue evidence="1">Shoot tip</tissue>
    </source>
</reference>
<name>A0ABQ9B3W7_9ROSI</name>
<dbReference type="Proteomes" id="UP001141253">
    <property type="component" value="Chromosome 17"/>
</dbReference>
<gene>
    <name evidence="1" type="ORF">OIU77_001664</name>
</gene>
<sequence>MDIRRTQATGFYSGTTSTLRNEFSLIFPLVQLFQKTHPLTLLFELDR</sequence>
<evidence type="ECO:0000313" key="2">
    <source>
        <dbReference type="Proteomes" id="UP001141253"/>
    </source>
</evidence>
<accession>A0ABQ9B3W7</accession>
<evidence type="ECO:0000313" key="1">
    <source>
        <dbReference type="EMBL" id="KAJ6371203.1"/>
    </source>
</evidence>
<protein>
    <submittedName>
        <fullName evidence="1">Uncharacterized protein</fullName>
    </submittedName>
</protein>
<comment type="caution">
    <text evidence="1">The sequence shown here is derived from an EMBL/GenBank/DDBJ whole genome shotgun (WGS) entry which is preliminary data.</text>
</comment>
<proteinExistence type="predicted"/>
<reference evidence="1" key="1">
    <citation type="submission" date="2022-10" db="EMBL/GenBank/DDBJ databases">
        <authorList>
            <person name="Hyden B.L."/>
            <person name="Feng K."/>
            <person name="Yates T."/>
            <person name="Jawdy S."/>
            <person name="Smart L.B."/>
            <person name="Muchero W."/>
        </authorList>
    </citation>
    <scope>NUCLEOTIDE SEQUENCE</scope>
    <source>
        <tissue evidence="1">Shoot tip</tissue>
    </source>
</reference>
<organism evidence="1 2">
    <name type="scientific">Salix suchowensis</name>
    <dbReference type="NCBI Taxonomy" id="1278906"/>
    <lineage>
        <taxon>Eukaryota</taxon>
        <taxon>Viridiplantae</taxon>
        <taxon>Streptophyta</taxon>
        <taxon>Embryophyta</taxon>
        <taxon>Tracheophyta</taxon>
        <taxon>Spermatophyta</taxon>
        <taxon>Magnoliopsida</taxon>
        <taxon>eudicotyledons</taxon>
        <taxon>Gunneridae</taxon>
        <taxon>Pentapetalae</taxon>
        <taxon>rosids</taxon>
        <taxon>fabids</taxon>
        <taxon>Malpighiales</taxon>
        <taxon>Salicaceae</taxon>
        <taxon>Saliceae</taxon>
        <taxon>Salix</taxon>
    </lineage>
</organism>
<dbReference type="EMBL" id="JAPFFI010000013">
    <property type="protein sequence ID" value="KAJ6371203.1"/>
    <property type="molecule type" value="Genomic_DNA"/>
</dbReference>
<keyword evidence="2" id="KW-1185">Reference proteome</keyword>